<protein>
    <submittedName>
        <fullName evidence="2">Uncharacterized protein</fullName>
    </submittedName>
</protein>
<evidence type="ECO:0000256" key="1">
    <source>
        <dbReference type="SAM" id="SignalP"/>
    </source>
</evidence>
<reference evidence="3" key="1">
    <citation type="journal article" date="2017" name="Genome Biol.">
        <title>Comparative genomics reveals high biological diversity and specific adaptations in the industrially and medically important fungal genus Aspergillus.</title>
        <authorList>
            <person name="de Vries R.P."/>
            <person name="Riley R."/>
            <person name="Wiebenga A."/>
            <person name="Aguilar-Osorio G."/>
            <person name="Amillis S."/>
            <person name="Uchima C.A."/>
            <person name="Anderluh G."/>
            <person name="Asadollahi M."/>
            <person name="Askin M."/>
            <person name="Barry K."/>
            <person name="Battaglia E."/>
            <person name="Bayram O."/>
            <person name="Benocci T."/>
            <person name="Braus-Stromeyer S.A."/>
            <person name="Caldana C."/>
            <person name="Canovas D."/>
            <person name="Cerqueira G.C."/>
            <person name="Chen F."/>
            <person name="Chen W."/>
            <person name="Choi C."/>
            <person name="Clum A."/>
            <person name="Dos Santos R.A."/>
            <person name="Damasio A.R."/>
            <person name="Diallinas G."/>
            <person name="Emri T."/>
            <person name="Fekete E."/>
            <person name="Flipphi M."/>
            <person name="Freyberg S."/>
            <person name="Gallo A."/>
            <person name="Gournas C."/>
            <person name="Habgood R."/>
            <person name="Hainaut M."/>
            <person name="Harispe M.L."/>
            <person name="Henrissat B."/>
            <person name="Hilden K.S."/>
            <person name="Hope R."/>
            <person name="Hossain A."/>
            <person name="Karabika E."/>
            <person name="Karaffa L."/>
            <person name="Karanyi Z."/>
            <person name="Krasevec N."/>
            <person name="Kuo A."/>
            <person name="Kusch H."/>
            <person name="LaButti K."/>
            <person name="Lagendijk E.L."/>
            <person name="Lapidus A."/>
            <person name="Levasseur A."/>
            <person name="Lindquist E."/>
            <person name="Lipzen A."/>
            <person name="Logrieco A.F."/>
            <person name="MacCabe A."/>
            <person name="Maekelae M.R."/>
            <person name="Malavazi I."/>
            <person name="Melin P."/>
            <person name="Meyer V."/>
            <person name="Mielnichuk N."/>
            <person name="Miskei M."/>
            <person name="Molnar A.P."/>
            <person name="Mule G."/>
            <person name="Ngan C.Y."/>
            <person name="Orejas M."/>
            <person name="Orosz E."/>
            <person name="Ouedraogo J.P."/>
            <person name="Overkamp K.M."/>
            <person name="Park H.-S."/>
            <person name="Perrone G."/>
            <person name="Piumi F."/>
            <person name="Punt P.J."/>
            <person name="Ram A.F."/>
            <person name="Ramon A."/>
            <person name="Rauscher S."/>
            <person name="Record E."/>
            <person name="Riano-Pachon D.M."/>
            <person name="Robert V."/>
            <person name="Roehrig J."/>
            <person name="Ruller R."/>
            <person name="Salamov A."/>
            <person name="Salih N.S."/>
            <person name="Samson R.A."/>
            <person name="Sandor E."/>
            <person name="Sanguinetti M."/>
            <person name="Schuetze T."/>
            <person name="Sepcic K."/>
            <person name="Shelest E."/>
            <person name="Sherlock G."/>
            <person name="Sophianopoulou V."/>
            <person name="Squina F.M."/>
            <person name="Sun H."/>
            <person name="Susca A."/>
            <person name="Todd R.B."/>
            <person name="Tsang A."/>
            <person name="Unkles S.E."/>
            <person name="van de Wiele N."/>
            <person name="van Rossen-Uffink D."/>
            <person name="Oliveira J.V."/>
            <person name="Vesth T.C."/>
            <person name="Visser J."/>
            <person name="Yu J.-H."/>
            <person name="Zhou M."/>
            <person name="Andersen M.R."/>
            <person name="Archer D.B."/>
            <person name="Baker S.E."/>
            <person name="Benoit I."/>
            <person name="Brakhage A.A."/>
            <person name="Braus G.H."/>
            <person name="Fischer R."/>
            <person name="Frisvad J.C."/>
            <person name="Goldman G.H."/>
            <person name="Houbraken J."/>
            <person name="Oakley B."/>
            <person name="Pocsi I."/>
            <person name="Scazzocchio C."/>
            <person name="Seiboth B."/>
            <person name="vanKuyk P.A."/>
            <person name="Wortman J."/>
            <person name="Dyer P.S."/>
            <person name="Grigoriev I.V."/>
        </authorList>
    </citation>
    <scope>NUCLEOTIDE SEQUENCE [LARGE SCALE GENOMIC DNA]</scope>
    <source>
        <strain evidence="3">ITEM 5010</strain>
    </source>
</reference>
<keyword evidence="3" id="KW-1185">Reference proteome</keyword>
<sequence length="148" mass="15822">MRLSTTLSTLLTTLTLTLTPSHARDIPSGAELCVGQGAGSCQFAAYQLQESSCEDLQYNAAYIYDHACNVIGHVENFADGDAIDSQLPYTVDVESITGGPSCSIKYRIAYSDGVYGYGEPAGGVWGSCTESGYPKCNWYRVAFACPGF</sequence>
<accession>A0A1R3RFM3</accession>
<evidence type="ECO:0000313" key="2">
    <source>
        <dbReference type="EMBL" id="OOF93286.1"/>
    </source>
</evidence>
<dbReference type="OMA" id="NWYRVAF"/>
<evidence type="ECO:0000313" key="3">
    <source>
        <dbReference type="Proteomes" id="UP000188318"/>
    </source>
</evidence>
<dbReference type="EMBL" id="KV907504">
    <property type="protein sequence ID" value="OOF93286.1"/>
    <property type="molecule type" value="Genomic_DNA"/>
</dbReference>
<dbReference type="VEuPathDB" id="FungiDB:ASPCADRAFT_209268"/>
<dbReference type="OrthoDB" id="4399777at2759"/>
<feature type="chain" id="PRO_5011961033" evidence="1">
    <location>
        <begin position="24"/>
        <end position="148"/>
    </location>
</feature>
<organism evidence="2 3">
    <name type="scientific">Aspergillus carbonarius (strain ITEM 5010)</name>
    <dbReference type="NCBI Taxonomy" id="602072"/>
    <lineage>
        <taxon>Eukaryota</taxon>
        <taxon>Fungi</taxon>
        <taxon>Dikarya</taxon>
        <taxon>Ascomycota</taxon>
        <taxon>Pezizomycotina</taxon>
        <taxon>Eurotiomycetes</taxon>
        <taxon>Eurotiomycetidae</taxon>
        <taxon>Eurotiales</taxon>
        <taxon>Aspergillaceae</taxon>
        <taxon>Aspergillus</taxon>
        <taxon>Aspergillus subgen. Circumdati</taxon>
    </lineage>
</organism>
<keyword evidence="1" id="KW-0732">Signal</keyword>
<dbReference type="AlphaFoldDB" id="A0A1R3RFM3"/>
<gene>
    <name evidence="2" type="ORF">ASPCADRAFT_209268</name>
</gene>
<proteinExistence type="predicted"/>
<name>A0A1R3RFM3_ASPC5</name>
<feature type="signal peptide" evidence="1">
    <location>
        <begin position="1"/>
        <end position="23"/>
    </location>
</feature>
<dbReference type="Proteomes" id="UP000188318">
    <property type="component" value="Unassembled WGS sequence"/>
</dbReference>